<dbReference type="InterPro" id="IPR004358">
    <property type="entry name" value="Sig_transdc_His_kin-like_C"/>
</dbReference>
<evidence type="ECO:0000256" key="4">
    <source>
        <dbReference type="ARBA" id="ARBA00022679"/>
    </source>
</evidence>
<dbReference type="AlphaFoldDB" id="A0A1I0PM83"/>
<reference evidence="10 11" key="1">
    <citation type="submission" date="2016-10" db="EMBL/GenBank/DDBJ databases">
        <authorList>
            <person name="de Groot N.N."/>
        </authorList>
    </citation>
    <scope>NUCLEOTIDE SEQUENCE [LARGE SCALE GENOMIC DNA]</scope>
    <source>
        <strain evidence="10 11">CGMCC 1.5337</strain>
    </source>
</reference>
<feature type="transmembrane region" description="Helical" evidence="8">
    <location>
        <begin position="98"/>
        <end position="122"/>
    </location>
</feature>
<evidence type="ECO:0000313" key="11">
    <source>
        <dbReference type="Proteomes" id="UP000198518"/>
    </source>
</evidence>
<feature type="transmembrane region" description="Helical" evidence="8">
    <location>
        <begin position="36"/>
        <end position="55"/>
    </location>
</feature>
<feature type="transmembrane region" description="Helical" evidence="8">
    <location>
        <begin position="175"/>
        <end position="196"/>
    </location>
</feature>
<dbReference type="SMART" id="SM00388">
    <property type="entry name" value="HisKA"/>
    <property type="match status" value="1"/>
</dbReference>
<dbReference type="EC" id="2.7.13.3" evidence="2"/>
<dbReference type="CDD" id="cd00082">
    <property type="entry name" value="HisKA"/>
    <property type="match status" value="1"/>
</dbReference>
<dbReference type="RefSeq" id="WP_089668971.1">
    <property type="nucleotide sequence ID" value="NZ_FOJA01000001.1"/>
</dbReference>
<keyword evidence="3" id="KW-0597">Phosphoprotein</keyword>
<keyword evidence="7" id="KW-0175">Coiled coil</keyword>
<dbReference type="InterPro" id="IPR005467">
    <property type="entry name" value="His_kinase_dom"/>
</dbReference>
<gene>
    <name evidence="10" type="ORF">SAMN04487945_1802</name>
</gene>
<evidence type="ECO:0000256" key="1">
    <source>
        <dbReference type="ARBA" id="ARBA00000085"/>
    </source>
</evidence>
<evidence type="ECO:0000256" key="6">
    <source>
        <dbReference type="ARBA" id="ARBA00023012"/>
    </source>
</evidence>
<dbReference type="Pfam" id="PF02518">
    <property type="entry name" value="HATPase_c"/>
    <property type="match status" value="1"/>
</dbReference>
<organism evidence="10 11">
    <name type="scientific">Halobacterium jilantaiense</name>
    <dbReference type="NCBI Taxonomy" id="355548"/>
    <lineage>
        <taxon>Archaea</taxon>
        <taxon>Methanobacteriati</taxon>
        <taxon>Methanobacteriota</taxon>
        <taxon>Stenosarchaea group</taxon>
        <taxon>Halobacteria</taxon>
        <taxon>Halobacteriales</taxon>
        <taxon>Halobacteriaceae</taxon>
        <taxon>Halobacterium</taxon>
    </lineage>
</organism>
<comment type="catalytic activity">
    <reaction evidence="1">
        <text>ATP + protein L-histidine = ADP + protein N-phospho-L-histidine.</text>
        <dbReference type="EC" id="2.7.13.3"/>
    </reaction>
</comment>
<evidence type="ECO:0000256" key="3">
    <source>
        <dbReference type="ARBA" id="ARBA00022553"/>
    </source>
</evidence>
<dbReference type="Gene3D" id="3.30.450.20">
    <property type="entry name" value="PAS domain"/>
    <property type="match status" value="1"/>
</dbReference>
<evidence type="ECO:0000256" key="7">
    <source>
        <dbReference type="SAM" id="Coils"/>
    </source>
</evidence>
<feature type="domain" description="Histidine kinase" evidence="9">
    <location>
        <begin position="344"/>
        <end position="537"/>
    </location>
</feature>
<proteinExistence type="predicted"/>
<dbReference type="SMART" id="SM00387">
    <property type="entry name" value="HATPase_c"/>
    <property type="match status" value="1"/>
</dbReference>
<keyword evidence="8" id="KW-0812">Transmembrane</keyword>
<dbReference type="SUPFAM" id="SSF55874">
    <property type="entry name" value="ATPase domain of HSP90 chaperone/DNA topoisomerase II/histidine kinase"/>
    <property type="match status" value="1"/>
</dbReference>
<dbReference type="InterPro" id="IPR003594">
    <property type="entry name" value="HATPase_dom"/>
</dbReference>
<dbReference type="InterPro" id="IPR003661">
    <property type="entry name" value="HisK_dim/P_dom"/>
</dbReference>
<dbReference type="Proteomes" id="UP000198518">
    <property type="component" value="Unassembled WGS sequence"/>
</dbReference>
<dbReference type="PANTHER" id="PTHR43711">
    <property type="entry name" value="TWO-COMPONENT HISTIDINE KINASE"/>
    <property type="match status" value="1"/>
</dbReference>
<keyword evidence="6" id="KW-0902">Two-component regulatory system</keyword>
<name>A0A1I0PM83_9EURY</name>
<dbReference type="InterPro" id="IPR036097">
    <property type="entry name" value="HisK_dim/P_sf"/>
</dbReference>
<feature type="transmembrane region" description="Helical" evidence="8">
    <location>
        <begin position="67"/>
        <end position="86"/>
    </location>
</feature>
<accession>A0A1I0PM83</accession>
<dbReference type="CDD" id="cd00075">
    <property type="entry name" value="HATPase"/>
    <property type="match status" value="1"/>
</dbReference>
<dbReference type="Pfam" id="PF16927">
    <property type="entry name" value="HisKA_7TM"/>
    <property type="match status" value="1"/>
</dbReference>
<dbReference type="Gene3D" id="3.30.565.10">
    <property type="entry name" value="Histidine kinase-like ATPase, C-terminal domain"/>
    <property type="match status" value="1"/>
</dbReference>
<dbReference type="InterPro" id="IPR050736">
    <property type="entry name" value="Sensor_HK_Regulatory"/>
</dbReference>
<dbReference type="SUPFAM" id="SSF55785">
    <property type="entry name" value="PYP-like sensor domain (PAS domain)"/>
    <property type="match status" value="1"/>
</dbReference>
<feature type="coiled-coil region" evidence="7">
    <location>
        <begin position="314"/>
        <end position="348"/>
    </location>
</feature>
<dbReference type="SUPFAM" id="SSF47384">
    <property type="entry name" value="Homodimeric domain of signal transducing histidine kinase"/>
    <property type="match status" value="1"/>
</dbReference>
<evidence type="ECO:0000256" key="8">
    <source>
        <dbReference type="SAM" id="Phobius"/>
    </source>
</evidence>
<dbReference type="Pfam" id="PF00512">
    <property type="entry name" value="HisKA"/>
    <property type="match status" value="1"/>
</dbReference>
<dbReference type="EMBL" id="FOJA01000001">
    <property type="protein sequence ID" value="SEW15527.1"/>
    <property type="molecule type" value="Genomic_DNA"/>
</dbReference>
<keyword evidence="4" id="KW-0808">Transferase</keyword>
<feature type="transmembrane region" description="Helical" evidence="8">
    <location>
        <begin position="6"/>
        <end position="24"/>
    </location>
</feature>
<dbReference type="STRING" id="355548.SAMN04487945_1802"/>
<dbReference type="PANTHER" id="PTHR43711:SF1">
    <property type="entry name" value="HISTIDINE KINASE 1"/>
    <property type="match status" value="1"/>
</dbReference>
<dbReference type="InterPro" id="IPR000014">
    <property type="entry name" value="PAS"/>
</dbReference>
<keyword evidence="11" id="KW-1185">Reference proteome</keyword>
<dbReference type="InterPro" id="IPR035965">
    <property type="entry name" value="PAS-like_dom_sf"/>
</dbReference>
<dbReference type="PROSITE" id="PS50109">
    <property type="entry name" value="HIS_KIN"/>
    <property type="match status" value="1"/>
</dbReference>
<dbReference type="GO" id="GO:0000155">
    <property type="term" value="F:phosphorelay sensor kinase activity"/>
    <property type="evidence" value="ECO:0007669"/>
    <property type="project" value="InterPro"/>
</dbReference>
<feature type="transmembrane region" description="Helical" evidence="8">
    <location>
        <begin position="142"/>
        <end position="163"/>
    </location>
</feature>
<evidence type="ECO:0000256" key="5">
    <source>
        <dbReference type="ARBA" id="ARBA00022777"/>
    </source>
</evidence>
<keyword evidence="5 10" id="KW-0418">Kinase</keyword>
<dbReference type="PRINTS" id="PR00344">
    <property type="entry name" value="BCTRLSENSOR"/>
</dbReference>
<evidence type="ECO:0000259" key="9">
    <source>
        <dbReference type="PROSITE" id="PS50109"/>
    </source>
</evidence>
<sequence length="551" mass="58353">MQLTAEVALSGLSAVASLAVAWFAHRRDAPGSRSVIVFSTVAGLWAATNAAQILATTLDAKLLADRAQYVGIAVFPGAWFTFTAAYSGRENWVTPRTVAALAVVPVLTLGALATGVVDFVVAAGLDTANGLVVLDHEFGVGFWILIAYAVAVSGAGTVFLVESALRVGHRYRRQAVVLLTGAVVPWVAMVVFLGGARFEPEALFGVPSLAFGYGVARYGLLETKPVDRDRVFSELNDGVVVLGSDGQVVDYNPAGEELLGTTLAVGEAFERVAPAAVADSVETETTEPVLVEQDSVSRWVTVETTGERDESARTVVLLNDVTELERQRAELDKENARLERVADTISHDLRNPLSVADGYLDLAAETGEQAHFDRIESAHDRMDDIIDGTLRLARAGTEAPETETVSVRSVAERAWGNVESTDASLDCTTAAPVVADPRQLESLLENLFRNAIEHSDGTASVTVDSLDDGFIVADDGPGIPEAERETVFDRGYTTNDDGTGFGLAIIRDIADAHGWQVSLSESPDGGLQVSVTGVRTAHGEGGESETARGTD</sequence>
<protein>
    <recommendedName>
        <fullName evidence="2">histidine kinase</fullName>
        <ecNumber evidence="2">2.7.13.3</ecNumber>
    </recommendedName>
</protein>
<evidence type="ECO:0000313" key="10">
    <source>
        <dbReference type="EMBL" id="SEW15527.1"/>
    </source>
</evidence>
<dbReference type="InterPro" id="IPR036890">
    <property type="entry name" value="HATPase_C_sf"/>
</dbReference>
<keyword evidence="8" id="KW-0472">Membrane</keyword>
<dbReference type="InterPro" id="IPR031621">
    <property type="entry name" value="HisKA_7TM"/>
</dbReference>
<dbReference type="Gene3D" id="1.10.287.130">
    <property type="match status" value="1"/>
</dbReference>
<keyword evidence="8" id="KW-1133">Transmembrane helix</keyword>
<dbReference type="Pfam" id="PF13188">
    <property type="entry name" value="PAS_8"/>
    <property type="match status" value="1"/>
</dbReference>
<evidence type="ECO:0000256" key="2">
    <source>
        <dbReference type="ARBA" id="ARBA00012438"/>
    </source>
</evidence>
<dbReference type="OrthoDB" id="8127at2157"/>